<protein>
    <submittedName>
        <fullName evidence="2">Transposase</fullName>
    </submittedName>
</protein>
<sequence>MKETTPSAMPPCFEKWCARFDPVLSNPSQKRGFRHYLGGLLGESERKNLTQMSNNAVGVVYHQLHHFLTEATWDAEKVNERRLQIMQQCSQTKVRKGFTLIIDDSGHRKSGKETAGIGRQYIGEIGKTDNGIVLVTTHLYDGVKSLPLDVELYQHASSLPGGKQDSDFVKKPDLALKLIDKCLSRGSKPGVVLVDAGYGNNRTFLKQLESRKLKYIGLAEKRGKARTGGGEDKKK</sequence>
<evidence type="ECO:0000313" key="3">
    <source>
        <dbReference type="Proteomes" id="UP000184550"/>
    </source>
</evidence>
<dbReference type="EMBL" id="CZCU02000150">
    <property type="protein sequence ID" value="VXD22141.1"/>
    <property type="molecule type" value="Genomic_DNA"/>
</dbReference>
<dbReference type="AlphaFoldDB" id="A0A7Z9BSW0"/>
<dbReference type="NCBIfam" id="NF033540">
    <property type="entry name" value="transpos_IS701"/>
    <property type="match status" value="1"/>
</dbReference>
<dbReference type="Proteomes" id="UP000184550">
    <property type="component" value="Unassembled WGS sequence"/>
</dbReference>
<dbReference type="PANTHER" id="PTHR33627">
    <property type="entry name" value="TRANSPOSASE"/>
    <property type="match status" value="1"/>
</dbReference>
<dbReference type="Pfam" id="PF13546">
    <property type="entry name" value="DDE_5"/>
    <property type="match status" value="1"/>
</dbReference>
<evidence type="ECO:0000259" key="1">
    <source>
        <dbReference type="Pfam" id="PF13546"/>
    </source>
</evidence>
<dbReference type="PANTHER" id="PTHR33627:SF1">
    <property type="entry name" value="TRANSPOSASE"/>
    <property type="match status" value="1"/>
</dbReference>
<feature type="domain" description="Transposase IS701-like DDE" evidence="1">
    <location>
        <begin position="20"/>
        <end position="217"/>
    </location>
</feature>
<dbReference type="InterPro" id="IPR038721">
    <property type="entry name" value="IS701-like_DDE_dom"/>
</dbReference>
<dbReference type="InterPro" id="IPR039365">
    <property type="entry name" value="IS701-like"/>
</dbReference>
<organism evidence="2 3">
    <name type="scientific">Planktothrix serta PCC 8927</name>
    <dbReference type="NCBI Taxonomy" id="671068"/>
    <lineage>
        <taxon>Bacteria</taxon>
        <taxon>Bacillati</taxon>
        <taxon>Cyanobacteriota</taxon>
        <taxon>Cyanophyceae</taxon>
        <taxon>Oscillatoriophycideae</taxon>
        <taxon>Oscillatoriales</taxon>
        <taxon>Microcoleaceae</taxon>
        <taxon>Planktothrix</taxon>
    </lineage>
</organism>
<keyword evidence="3" id="KW-1185">Reference proteome</keyword>
<evidence type="ECO:0000313" key="2">
    <source>
        <dbReference type="EMBL" id="VXD22141.1"/>
    </source>
</evidence>
<reference evidence="2" key="1">
    <citation type="submission" date="2019-10" db="EMBL/GenBank/DDBJ databases">
        <authorList>
            <consortium name="Genoscope - CEA"/>
            <person name="William W."/>
        </authorList>
    </citation>
    <scope>NUCLEOTIDE SEQUENCE [LARGE SCALE GENOMIC DNA]</scope>
    <source>
        <strain evidence="2">BBR_PRJEB10992</strain>
    </source>
</reference>
<name>A0A7Z9BSW0_9CYAN</name>
<proteinExistence type="predicted"/>
<accession>A0A7Z9BSW0</accession>
<gene>
    <name evidence="2" type="ORF">PL8927_730014</name>
</gene>
<comment type="caution">
    <text evidence="2">The sequence shown here is derived from an EMBL/GenBank/DDBJ whole genome shotgun (WGS) entry which is preliminary data.</text>
</comment>